<evidence type="ECO:0000313" key="4">
    <source>
        <dbReference type="Proteomes" id="UP000190641"/>
    </source>
</evidence>
<feature type="domain" description="Glycosyltransferase 2-like" evidence="2">
    <location>
        <begin position="5"/>
        <end position="122"/>
    </location>
</feature>
<reference evidence="3 4" key="1">
    <citation type="submission" date="2017-01" db="EMBL/GenBank/DDBJ databases">
        <title>Bacillus cereus isolates.</title>
        <authorList>
            <person name="Beno S.M."/>
        </authorList>
    </citation>
    <scope>NUCLEOTIDE SEQUENCE [LARGE SCALE GENOMIC DNA]</scope>
    <source>
        <strain evidence="3 4">FSL K6-1030</strain>
    </source>
</reference>
<dbReference type="SUPFAM" id="SSF48452">
    <property type="entry name" value="TPR-like"/>
    <property type="match status" value="1"/>
</dbReference>
<dbReference type="Gene3D" id="3.90.550.10">
    <property type="entry name" value="Spore Coat Polysaccharide Biosynthesis Protein SpsA, Chain A"/>
    <property type="match status" value="1"/>
</dbReference>
<dbReference type="PANTHER" id="PTHR43630">
    <property type="entry name" value="POLY-BETA-1,6-N-ACETYL-D-GLUCOSAMINE SYNTHASE"/>
    <property type="match status" value="1"/>
</dbReference>
<gene>
    <name evidence="3" type="ORF">BLX06_27725</name>
</gene>
<dbReference type="SUPFAM" id="SSF53448">
    <property type="entry name" value="Nucleotide-diphospho-sugar transferases"/>
    <property type="match status" value="1"/>
</dbReference>
<keyword evidence="3" id="KW-0808">Transferase</keyword>
<evidence type="ECO:0000259" key="2">
    <source>
        <dbReference type="Pfam" id="PF00535"/>
    </source>
</evidence>
<dbReference type="SMART" id="SM00028">
    <property type="entry name" value="TPR"/>
    <property type="match status" value="2"/>
</dbReference>
<dbReference type="RefSeq" id="WP_078187498.1">
    <property type="nucleotide sequence ID" value="NZ_MUAU01000154.1"/>
</dbReference>
<dbReference type="CDD" id="cd02511">
    <property type="entry name" value="Beta4Glucosyltransferase"/>
    <property type="match status" value="1"/>
</dbReference>
<sequence length="361" mass="42673">MVTISLCMIVKNEEKVLERCLQSIKGIPDEIIIVDTGSTDCTKEIAKKWTPHVYDFKWIDDFSAARNESFRHATKDYILWLDADDVLLEQDKTALQTLKHSLQPQIDAVSMKYHAHFDTQGNVISSAFRFRLLKRERQYRWIGVVHEHIPVTEQDQTYQSNIVVTHQKENPQRSVRNLTIYEKYVAGGGTLTSHDLFHYGRELISNHRYEEAVDVFHKFLDSPDISDEMRLFIFNELASCYYFLQNIEQEHQITLQSLSYDMPQPVFCCRLGEHFLRQGKVEGAIFWYKQATQLPVSYSWTVDKKPFYTWLPHKQLGVCYEMKKENRQALKYYQKSLTFLPDDTEVQQKIQHLKKQMKKKK</sequence>
<dbReference type="Gene3D" id="1.25.40.10">
    <property type="entry name" value="Tetratricopeptide repeat domain"/>
    <property type="match status" value="2"/>
</dbReference>
<dbReference type="AlphaFoldDB" id="A0A9X6B486"/>
<name>A0A9X6B486_BACCE</name>
<dbReference type="EMBL" id="MUAU01000154">
    <property type="protein sequence ID" value="OOR71946.1"/>
    <property type="molecule type" value="Genomic_DNA"/>
</dbReference>
<comment type="caution">
    <text evidence="3">The sequence shown here is derived from an EMBL/GenBank/DDBJ whole genome shotgun (WGS) entry which is preliminary data.</text>
</comment>
<dbReference type="Pfam" id="PF00535">
    <property type="entry name" value="Glycos_transf_2"/>
    <property type="match status" value="1"/>
</dbReference>
<dbReference type="GO" id="GO:0016740">
    <property type="term" value="F:transferase activity"/>
    <property type="evidence" value="ECO:0007669"/>
    <property type="project" value="UniProtKB-KW"/>
</dbReference>
<evidence type="ECO:0000313" key="3">
    <source>
        <dbReference type="EMBL" id="OOR71946.1"/>
    </source>
</evidence>
<dbReference type="InterPro" id="IPR011990">
    <property type="entry name" value="TPR-like_helical_dom_sf"/>
</dbReference>
<evidence type="ECO:0000256" key="1">
    <source>
        <dbReference type="PROSITE-ProRule" id="PRU00339"/>
    </source>
</evidence>
<protein>
    <submittedName>
        <fullName evidence="3">Glycosyl transferase</fullName>
    </submittedName>
</protein>
<keyword evidence="1" id="KW-0802">TPR repeat</keyword>
<dbReference type="InterPro" id="IPR001173">
    <property type="entry name" value="Glyco_trans_2-like"/>
</dbReference>
<dbReference type="InterPro" id="IPR019734">
    <property type="entry name" value="TPR_rpt"/>
</dbReference>
<dbReference type="InterPro" id="IPR029044">
    <property type="entry name" value="Nucleotide-diphossugar_trans"/>
</dbReference>
<dbReference type="PROSITE" id="PS50005">
    <property type="entry name" value="TPR"/>
    <property type="match status" value="1"/>
</dbReference>
<dbReference type="PANTHER" id="PTHR43630:SF2">
    <property type="entry name" value="GLYCOSYLTRANSFERASE"/>
    <property type="match status" value="1"/>
</dbReference>
<proteinExistence type="predicted"/>
<dbReference type="Proteomes" id="UP000190641">
    <property type="component" value="Unassembled WGS sequence"/>
</dbReference>
<accession>A0A9X6B486</accession>
<organism evidence="3 4">
    <name type="scientific">Bacillus cereus</name>
    <dbReference type="NCBI Taxonomy" id="1396"/>
    <lineage>
        <taxon>Bacteria</taxon>
        <taxon>Bacillati</taxon>
        <taxon>Bacillota</taxon>
        <taxon>Bacilli</taxon>
        <taxon>Bacillales</taxon>
        <taxon>Bacillaceae</taxon>
        <taxon>Bacillus</taxon>
        <taxon>Bacillus cereus group</taxon>
    </lineage>
</organism>
<feature type="repeat" description="TPR" evidence="1">
    <location>
        <begin position="310"/>
        <end position="343"/>
    </location>
</feature>